<sequence>MMLRKSTYTFLILWLISLSTSAQDSLILLNKKESFTVGESISLSFKNSTEKSYQMYCSTGYGTTLLSSIKNDNLLIFKFPEFVSNKTGVVSWKIVGLNTPISGKFLIEPVQKPNSLETYIGPPTIEAGGKDFTMAVIIPTDTLDNPIKTNSEVIVKKHVLQSTKNQQIYTNNLIAYLNIFSPSQTGRMTVSSESFGLNSKEYDVDILPAIGTNFKIFYTRNHEYADSNQITKFSTSIIKDKNNNIVSDGTFVDFYITNSNGNILKTSGTTINGVAEAFIVHPDCEDTWKVKAFIQGIANSDSITLLYKKAIEHIPITFSKDNRSSKVGPLQSFMNQMIPDGLKVQLTVYRNGKLEGSLIEQSKDGFATFILDSNIYKAGNYDLEITAACKTITRKSITLW</sequence>
<protein>
    <submittedName>
        <fullName evidence="1">Uncharacterized protein</fullName>
    </submittedName>
</protein>
<gene>
    <name evidence="1" type="ORF">EV195_10921</name>
</gene>
<dbReference type="Proteomes" id="UP000294564">
    <property type="component" value="Unassembled WGS sequence"/>
</dbReference>
<comment type="caution">
    <text evidence="1">The sequence shown here is derived from an EMBL/GenBank/DDBJ whole genome shotgun (WGS) entry which is preliminary data.</text>
</comment>
<keyword evidence="2" id="KW-1185">Reference proteome</keyword>
<name>A0A4R2NNN0_9FLAO</name>
<evidence type="ECO:0000313" key="2">
    <source>
        <dbReference type="Proteomes" id="UP000294564"/>
    </source>
</evidence>
<dbReference type="RefSeq" id="WP_132795555.1">
    <property type="nucleotide sequence ID" value="NZ_SLXM01000009.1"/>
</dbReference>
<accession>A0A4R2NNN0</accession>
<dbReference type="AlphaFoldDB" id="A0A4R2NNN0"/>
<evidence type="ECO:0000313" key="1">
    <source>
        <dbReference type="EMBL" id="TCP23297.1"/>
    </source>
</evidence>
<dbReference type="EMBL" id="SLXM01000009">
    <property type="protein sequence ID" value="TCP23297.1"/>
    <property type="molecule type" value="Genomic_DNA"/>
</dbReference>
<reference evidence="1 2" key="1">
    <citation type="submission" date="2019-03" db="EMBL/GenBank/DDBJ databases">
        <title>Genomic Encyclopedia of Type Strains, Phase IV (KMG-IV): sequencing the most valuable type-strain genomes for metagenomic binning, comparative biology and taxonomic classification.</title>
        <authorList>
            <person name="Goeker M."/>
        </authorList>
    </citation>
    <scope>NUCLEOTIDE SEQUENCE [LARGE SCALE GENOMIC DNA]</scope>
    <source>
        <strain evidence="1 2">DSM 14836</strain>
    </source>
</reference>
<organism evidence="1 2">
    <name type="scientific">Tenacibaculum skagerrakense</name>
    <dbReference type="NCBI Taxonomy" id="186571"/>
    <lineage>
        <taxon>Bacteria</taxon>
        <taxon>Pseudomonadati</taxon>
        <taxon>Bacteroidota</taxon>
        <taxon>Flavobacteriia</taxon>
        <taxon>Flavobacteriales</taxon>
        <taxon>Flavobacteriaceae</taxon>
        <taxon>Tenacibaculum</taxon>
    </lineage>
</organism>
<proteinExistence type="predicted"/>
<dbReference type="OrthoDB" id="980944at2"/>